<organism evidence="1">
    <name type="scientific">Mammaliicoccus stepanovicii</name>
    <dbReference type="NCBI Taxonomy" id="643214"/>
    <lineage>
        <taxon>Bacteria</taxon>
        <taxon>Bacillati</taxon>
        <taxon>Bacillota</taxon>
        <taxon>Bacilli</taxon>
        <taxon>Bacillales</taxon>
        <taxon>Staphylococcaceae</taxon>
        <taxon>Mammaliicoccus</taxon>
    </lineage>
</organism>
<protein>
    <submittedName>
        <fullName evidence="1">Uncharacterized protein</fullName>
    </submittedName>
</protein>
<dbReference type="AlphaFoldDB" id="A0A0K2JNE7"/>
<sequence length="46" mass="5158">MLIQSIDFTIGNGCFINVLVDDIETIASSISEKYVLQPLEQMPWNA</sequence>
<evidence type="ECO:0000313" key="1">
    <source>
        <dbReference type="EMBL" id="ALB00620.1"/>
    </source>
</evidence>
<reference evidence="1" key="1">
    <citation type="journal article" date="2016" name="PLoS ONE">
        <title>A Look into the Melting Pot: The mecC-Harboring Region Is a Recombination Hot Spot in Staphylococcus stepanovicii.</title>
        <authorList>
            <person name="Semmler T."/>
            <person name="Harrison E.M."/>
            <person name="Lubke-Becker A."/>
            <person name="Ulrich R.G."/>
            <person name="Wieler L.H."/>
            <person name="Guenther S."/>
            <person name="Stamm I."/>
            <person name="Hanssen A.M."/>
            <person name="Holmes M.A."/>
            <person name="Vincze S."/>
            <person name="Walther B."/>
        </authorList>
    </citation>
    <scope>NUCLEOTIDE SEQUENCE</scope>
    <source>
        <strain evidence="1">IMT28705</strain>
    </source>
</reference>
<name>A0A0K2JNE7_9STAP</name>
<accession>A0A0K2JNE7</accession>
<proteinExistence type="predicted"/>
<dbReference type="EMBL" id="KR732654">
    <property type="protein sequence ID" value="ALB00620.1"/>
    <property type="molecule type" value="Genomic_DNA"/>
</dbReference>